<sequence length="607" mass="68947">MSVKMGKSSHTKLCVDLLEDIFISVLRDHQPKGAGDVVEQGEEREGREPCLVPTSLIFGKIVDIQEISNVGFPEQYFNFAAYNELPARANVRNAILTEGNPKNGSSTPPPVSSKPALVLDDSCLLERDFSKDLMGKVKDVNSIPNLPFIFSKEGFPNVRITYLGGLWVLLHLDSLELKEKISTHTGVRSWAWTSNAFQKDLLRFWGVLWNGKTRIDDALACKRICIRTKVAEPINERVKIIIRGNMHWIRAKELDTWGPNFDEENVDSSSEDEFEDEEEKTYSEKQHNQKLMLIENEEEKVSETSCKMHVMILCMIAKKEKEAQHMKDSLPFPPGFPLMNDGQHSTTNSNKEQTLNKSPITNKNEETKMEQINNVTIKALWGNFSFDFAASLSVGNSGGILCVWDLTLFVKDNVTKRFLLLLHTLALWLVKDTWMDTHVTESNKLLHLHKKLQVLKASIKVWQNDQKNSTRVNKSKITTKLSEIDKTLDQGAHNDEILIQRSLMLKDLHNIDSIEVEELAQKAKIRWALKRIHNLDVVDAVREFFYIQCFFLASGLKINLQKSKLMGIGINKMEVDKAARLVGCSTFSTPFNYLGVKVGDVMSKVKS</sequence>
<comment type="caution">
    <text evidence="2">The sequence shown here is derived from an EMBL/GenBank/DDBJ whole genome shotgun (WGS) entry which is preliminary data.</text>
</comment>
<dbReference type="EMBL" id="BQNB010012303">
    <property type="protein sequence ID" value="GJT01857.1"/>
    <property type="molecule type" value="Genomic_DNA"/>
</dbReference>
<evidence type="ECO:0008006" key="4">
    <source>
        <dbReference type="Google" id="ProtNLM"/>
    </source>
</evidence>
<reference evidence="2" key="2">
    <citation type="submission" date="2022-01" db="EMBL/GenBank/DDBJ databases">
        <authorList>
            <person name="Yamashiro T."/>
            <person name="Shiraishi A."/>
            <person name="Satake H."/>
            <person name="Nakayama K."/>
        </authorList>
    </citation>
    <scope>NUCLEOTIDE SEQUENCE</scope>
</reference>
<reference evidence="2" key="1">
    <citation type="journal article" date="2022" name="Int. J. Mol. Sci.">
        <title>Draft Genome of Tanacetum Coccineum: Genomic Comparison of Closely Related Tanacetum-Family Plants.</title>
        <authorList>
            <person name="Yamashiro T."/>
            <person name="Shiraishi A."/>
            <person name="Nakayama K."/>
            <person name="Satake H."/>
        </authorList>
    </citation>
    <scope>NUCLEOTIDE SEQUENCE</scope>
</reference>
<evidence type="ECO:0000256" key="1">
    <source>
        <dbReference type="SAM" id="MobiDB-lite"/>
    </source>
</evidence>
<keyword evidence="3" id="KW-1185">Reference proteome</keyword>
<protein>
    <recommendedName>
        <fullName evidence="4">RNA-directed DNA polymerase, eukaryota, reverse transcriptase zinc-binding domain protein</fullName>
    </recommendedName>
</protein>
<accession>A0ABQ5AK20</accession>
<evidence type="ECO:0000313" key="2">
    <source>
        <dbReference type="EMBL" id="GJT01857.1"/>
    </source>
</evidence>
<dbReference type="Proteomes" id="UP001151760">
    <property type="component" value="Unassembled WGS sequence"/>
</dbReference>
<organism evidence="2 3">
    <name type="scientific">Tanacetum coccineum</name>
    <dbReference type="NCBI Taxonomy" id="301880"/>
    <lineage>
        <taxon>Eukaryota</taxon>
        <taxon>Viridiplantae</taxon>
        <taxon>Streptophyta</taxon>
        <taxon>Embryophyta</taxon>
        <taxon>Tracheophyta</taxon>
        <taxon>Spermatophyta</taxon>
        <taxon>Magnoliopsida</taxon>
        <taxon>eudicotyledons</taxon>
        <taxon>Gunneridae</taxon>
        <taxon>Pentapetalae</taxon>
        <taxon>asterids</taxon>
        <taxon>campanulids</taxon>
        <taxon>Asterales</taxon>
        <taxon>Asteraceae</taxon>
        <taxon>Asteroideae</taxon>
        <taxon>Anthemideae</taxon>
        <taxon>Anthemidinae</taxon>
        <taxon>Tanacetum</taxon>
    </lineage>
</organism>
<feature type="compositionally biased region" description="Acidic residues" evidence="1">
    <location>
        <begin position="261"/>
        <end position="279"/>
    </location>
</feature>
<proteinExistence type="predicted"/>
<name>A0ABQ5AK20_9ASTR</name>
<gene>
    <name evidence="2" type="ORF">Tco_0823026</name>
</gene>
<evidence type="ECO:0000313" key="3">
    <source>
        <dbReference type="Proteomes" id="UP001151760"/>
    </source>
</evidence>
<feature type="region of interest" description="Disordered" evidence="1">
    <location>
        <begin position="260"/>
        <end position="286"/>
    </location>
</feature>